<organism evidence="3 4">
    <name type="scientific">Lachnellula suecica</name>
    <dbReference type="NCBI Taxonomy" id="602035"/>
    <lineage>
        <taxon>Eukaryota</taxon>
        <taxon>Fungi</taxon>
        <taxon>Dikarya</taxon>
        <taxon>Ascomycota</taxon>
        <taxon>Pezizomycotina</taxon>
        <taxon>Leotiomycetes</taxon>
        <taxon>Helotiales</taxon>
        <taxon>Lachnaceae</taxon>
        <taxon>Lachnellula</taxon>
    </lineage>
</organism>
<accession>A0A8T9C3U9</accession>
<dbReference type="EMBL" id="QGMK01001210">
    <property type="protein sequence ID" value="TVY71489.1"/>
    <property type="molecule type" value="Genomic_DNA"/>
</dbReference>
<keyword evidence="2" id="KW-0472">Membrane</keyword>
<feature type="compositionally biased region" description="Basic and acidic residues" evidence="1">
    <location>
        <begin position="175"/>
        <end position="187"/>
    </location>
</feature>
<reference evidence="3 4" key="1">
    <citation type="submission" date="2018-05" db="EMBL/GenBank/DDBJ databases">
        <title>Genome sequencing and assembly of the regulated plant pathogen Lachnellula willkommii and related sister species for the development of diagnostic species identification markers.</title>
        <authorList>
            <person name="Giroux E."/>
            <person name="Bilodeau G."/>
        </authorList>
    </citation>
    <scope>NUCLEOTIDE SEQUENCE [LARGE SCALE GENOMIC DNA]</scope>
    <source>
        <strain evidence="3 4">CBS 268.59</strain>
    </source>
</reference>
<evidence type="ECO:0000313" key="3">
    <source>
        <dbReference type="EMBL" id="TVY71489.1"/>
    </source>
</evidence>
<dbReference type="Pfam" id="PF17254">
    <property type="entry name" value="DUF5321"/>
    <property type="match status" value="1"/>
</dbReference>
<gene>
    <name evidence="3" type="ORF">LSUE1_G007025</name>
</gene>
<dbReference type="AlphaFoldDB" id="A0A8T9C3U9"/>
<evidence type="ECO:0000256" key="1">
    <source>
        <dbReference type="SAM" id="MobiDB-lite"/>
    </source>
</evidence>
<dbReference type="OrthoDB" id="2253354at2759"/>
<comment type="caution">
    <text evidence="3">The sequence shown here is derived from an EMBL/GenBank/DDBJ whole genome shotgun (WGS) entry which is preliminary data.</text>
</comment>
<dbReference type="Proteomes" id="UP000469558">
    <property type="component" value="Unassembled WGS sequence"/>
</dbReference>
<keyword evidence="2" id="KW-0812">Transmembrane</keyword>
<dbReference type="InterPro" id="IPR035213">
    <property type="entry name" value="DUF5321"/>
</dbReference>
<keyword evidence="4" id="KW-1185">Reference proteome</keyword>
<feature type="region of interest" description="Disordered" evidence="1">
    <location>
        <begin position="168"/>
        <end position="218"/>
    </location>
</feature>
<feature type="transmembrane region" description="Helical" evidence="2">
    <location>
        <begin position="91"/>
        <end position="111"/>
    </location>
</feature>
<feature type="compositionally biased region" description="Low complexity" evidence="1">
    <location>
        <begin position="188"/>
        <end position="199"/>
    </location>
</feature>
<proteinExistence type="predicted"/>
<name>A0A8T9C3U9_9HELO</name>
<evidence type="ECO:0000256" key="2">
    <source>
        <dbReference type="SAM" id="Phobius"/>
    </source>
</evidence>
<keyword evidence="2" id="KW-1133">Transmembrane helix</keyword>
<protein>
    <submittedName>
        <fullName evidence="3">Uncharacterized protein</fullName>
    </submittedName>
</protein>
<sequence length="218" mass="24322">MPKVELLNCSKETSMNRSTILRRVLLAPPTLRSSLIPFPRSFQTASPLQYATSPGVTSGSFWASLVPKPLRGSSPTSAIKKKAKSKEWNPATFFIIIFLFIGSMSIQMIALRNEFAAFTRRADAKIGLLKEIIERVKNGEEVDVEGLLGTGDSQREKEWEEVLKEIEEEDAAWEESQKQKSLKKDKSTSTSTSQTTNMTEKTEEPSKPTKSNAPVGFY</sequence>
<evidence type="ECO:0000313" key="4">
    <source>
        <dbReference type="Proteomes" id="UP000469558"/>
    </source>
</evidence>